<reference evidence="1 2" key="1">
    <citation type="journal article" date="2018" name="Aquat. Microb. Ecol.">
        <title>Gammaproteobacterial methanotrophs dominate.</title>
        <authorList>
            <person name="Rissanen A.J."/>
            <person name="Saarenheimo J."/>
            <person name="Tiirola M."/>
            <person name="Peura S."/>
            <person name="Aalto S.L."/>
            <person name="Karvinen A."/>
            <person name="Nykanen H."/>
        </authorList>
    </citation>
    <scope>NUCLEOTIDE SEQUENCE [LARGE SCALE GENOMIC DNA]</scope>
    <source>
        <strain evidence="1">AMbin10</strain>
    </source>
</reference>
<gene>
    <name evidence="1" type="ORF">DM484_14390</name>
</gene>
<name>A0A2W4SYK3_9GAMM</name>
<dbReference type="Proteomes" id="UP000249396">
    <property type="component" value="Unassembled WGS sequence"/>
</dbReference>
<comment type="caution">
    <text evidence="1">The sequence shown here is derived from an EMBL/GenBank/DDBJ whole genome shotgun (WGS) entry which is preliminary data.</text>
</comment>
<evidence type="ECO:0000313" key="2">
    <source>
        <dbReference type="Proteomes" id="UP000249396"/>
    </source>
</evidence>
<dbReference type="EMBL" id="QJPH01000332">
    <property type="protein sequence ID" value="PZN77684.1"/>
    <property type="molecule type" value="Genomic_DNA"/>
</dbReference>
<organism evidence="1 2">
    <name type="scientific">Candidatus Methylumidiphilus alinenensis</name>
    <dbReference type="NCBI Taxonomy" id="2202197"/>
    <lineage>
        <taxon>Bacteria</taxon>
        <taxon>Pseudomonadati</taxon>
        <taxon>Pseudomonadota</taxon>
        <taxon>Gammaproteobacteria</taxon>
        <taxon>Methylococcales</taxon>
        <taxon>Candidatus Methylumidiphilus</taxon>
    </lineage>
</organism>
<protein>
    <submittedName>
        <fullName evidence="1">Uncharacterized protein</fullName>
    </submittedName>
</protein>
<accession>A0A2W4SYK3</accession>
<proteinExistence type="predicted"/>
<dbReference type="AlphaFoldDB" id="A0A2W4SYK3"/>
<sequence>MSQQNASRKGATTQRKSREYAYTNNRIIALIPKLEQQFSFWQKLIKGGLFKMRIAERIGWHLKLRRECKASLALLHHF</sequence>
<evidence type="ECO:0000313" key="1">
    <source>
        <dbReference type="EMBL" id="PZN77684.1"/>
    </source>
</evidence>